<dbReference type="EMBL" id="CM047746">
    <property type="protein sequence ID" value="KAJ0020390.1"/>
    <property type="molecule type" value="Genomic_DNA"/>
</dbReference>
<evidence type="ECO:0000313" key="1">
    <source>
        <dbReference type="EMBL" id="KAJ0020390.1"/>
    </source>
</evidence>
<proteinExistence type="predicted"/>
<dbReference type="Proteomes" id="UP001163603">
    <property type="component" value="Chromosome 11"/>
</dbReference>
<evidence type="ECO:0000313" key="2">
    <source>
        <dbReference type="Proteomes" id="UP001163603"/>
    </source>
</evidence>
<gene>
    <name evidence="1" type="ORF">Pint_31434</name>
</gene>
<accession>A0ACC0XPI4</accession>
<sequence>MANPSNTPTWLLDSGASHHVTSDLSNLSIHAPYVDSDVIMIGDGTSLPIMHIGSTSLRTSNA</sequence>
<name>A0ACC0XPI4_9ROSI</name>
<organism evidence="1 2">
    <name type="scientific">Pistacia integerrima</name>
    <dbReference type="NCBI Taxonomy" id="434235"/>
    <lineage>
        <taxon>Eukaryota</taxon>
        <taxon>Viridiplantae</taxon>
        <taxon>Streptophyta</taxon>
        <taxon>Embryophyta</taxon>
        <taxon>Tracheophyta</taxon>
        <taxon>Spermatophyta</taxon>
        <taxon>Magnoliopsida</taxon>
        <taxon>eudicotyledons</taxon>
        <taxon>Gunneridae</taxon>
        <taxon>Pentapetalae</taxon>
        <taxon>rosids</taxon>
        <taxon>malvids</taxon>
        <taxon>Sapindales</taxon>
        <taxon>Anacardiaceae</taxon>
        <taxon>Pistacia</taxon>
    </lineage>
</organism>
<comment type="caution">
    <text evidence="1">The sequence shown here is derived from an EMBL/GenBank/DDBJ whole genome shotgun (WGS) entry which is preliminary data.</text>
</comment>
<keyword evidence="2" id="KW-1185">Reference proteome</keyword>
<protein>
    <submittedName>
        <fullName evidence="1">Uncharacterized protein</fullName>
    </submittedName>
</protein>
<reference evidence="2" key="1">
    <citation type="journal article" date="2023" name="G3 (Bethesda)">
        <title>Genome assembly and association tests identify interacting loci associated with vigor, precocity, and sex in interspecific pistachio rootstocks.</title>
        <authorList>
            <person name="Palmer W."/>
            <person name="Jacygrad E."/>
            <person name="Sagayaradj S."/>
            <person name="Cavanaugh K."/>
            <person name="Han R."/>
            <person name="Bertier L."/>
            <person name="Beede B."/>
            <person name="Kafkas S."/>
            <person name="Golino D."/>
            <person name="Preece J."/>
            <person name="Michelmore R."/>
        </authorList>
    </citation>
    <scope>NUCLEOTIDE SEQUENCE [LARGE SCALE GENOMIC DNA]</scope>
</reference>